<feature type="domain" description="C2" evidence="2">
    <location>
        <begin position="1"/>
        <end position="106"/>
    </location>
</feature>
<evidence type="ECO:0000313" key="3">
    <source>
        <dbReference type="EMBL" id="KAK7201461.1"/>
    </source>
</evidence>
<keyword evidence="4" id="KW-1185">Reference proteome</keyword>
<evidence type="ECO:0000313" key="4">
    <source>
        <dbReference type="Proteomes" id="UP001430356"/>
    </source>
</evidence>
<dbReference type="InterPro" id="IPR036770">
    <property type="entry name" value="Ankyrin_rpt-contain_sf"/>
</dbReference>
<gene>
    <name evidence="3" type="ORF">NESM_000209100</name>
</gene>
<dbReference type="CDD" id="cd00030">
    <property type="entry name" value="C2"/>
    <property type="match status" value="1"/>
</dbReference>
<dbReference type="Pfam" id="PF12796">
    <property type="entry name" value="Ank_2"/>
    <property type="match status" value="1"/>
</dbReference>
<accession>A0AAW0F806</accession>
<dbReference type="SUPFAM" id="SSF49562">
    <property type="entry name" value="C2 domain (Calcium/lipid-binding domain, CaLB)"/>
    <property type="match status" value="1"/>
</dbReference>
<dbReference type="InterPro" id="IPR000008">
    <property type="entry name" value="C2_dom"/>
</dbReference>
<evidence type="ECO:0000256" key="1">
    <source>
        <dbReference type="SAM" id="MobiDB-lite"/>
    </source>
</evidence>
<dbReference type="EMBL" id="JAECZO010000015">
    <property type="protein sequence ID" value="KAK7201461.1"/>
    <property type="molecule type" value="Genomic_DNA"/>
</dbReference>
<sequence length="751" mass="75209">MSNAIVTLTVERAEALVPLNPGGTSNPYITASIGAQCVATPVMAKTLNPNFHATFTFHDCPLPAVVSLRAFNKIQYVDVEDPLGTATLTIFDLMPETTTKVVQLSHGGVAALAQRAPNGCGAVTVAYSVAPMPPPAMPEAAKSSNSLPSSAAATPLPMTGTPLAIPASHNIAGDGPASIPVASIPRDSRAGTPGSVVGGPLFASNPSTSNPAATTPKLRPVDGTTATTADGTPALVLGATQQQQRDQLTPPSLTPARLPATATYYTSLDAPAPPLLAAVPMPVKLASVNGYESYAVPGARLPPPAAVTLPSSTADDAAATLTTSAESYYANNSAVVGTAAPPPSATAMLAPLPSSLATLPVAPSAAPATRFASLQESTNATALSLDAQMQQQQSASASSLFTAAAQAPSMVSQTKLLVVPPHISGTATPTFFHASQGPSRDGSRLASAALLLPPSLDSASAAFPSQAPPPLPLPAAAAAAAASSSSSSVAPPLAGALPVATVPRSPPLSFGTANSRRSTPANLPSLPRAGAPLANAFPAAATAANARGIAAAPATAGLRDAGGAAFPRTSARPEASTTSSTSPKRRSPRSEGGPGAAGAAEAITSAAQLYADPQYLLEAAATGSDVGIFDVLRAVDPSLTEGFLGCRDYAGRSLLHVAAWGGQLRVLQTLLSPEPVAPMLDLRSVVAAKSGNTILHAAACGGHAEVAQWLRYSHPTAGPLLLHMRNARGMTAAECAMEAGFSQVARILIPS</sequence>
<dbReference type="InterPro" id="IPR035892">
    <property type="entry name" value="C2_domain_sf"/>
</dbReference>
<feature type="region of interest" description="Disordered" evidence="1">
    <location>
        <begin position="199"/>
        <end position="220"/>
    </location>
</feature>
<dbReference type="PROSITE" id="PS50004">
    <property type="entry name" value="C2"/>
    <property type="match status" value="1"/>
</dbReference>
<organism evidence="3 4">
    <name type="scientific">Novymonas esmeraldas</name>
    <dbReference type="NCBI Taxonomy" id="1808958"/>
    <lineage>
        <taxon>Eukaryota</taxon>
        <taxon>Discoba</taxon>
        <taxon>Euglenozoa</taxon>
        <taxon>Kinetoplastea</taxon>
        <taxon>Metakinetoplastina</taxon>
        <taxon>Trypanosomatida</taxon>
        <taxon>Trypanosomatidae</taxon>
        <taxon>Novymonas</taxon>
    </lineage>
</organism>
<feature type="compositionally biased region" description="Polar residues" evidence="1">
    <location>
        <begin position="511"/>
        <end position="522"/>
    </location>
</feature>
<proteinExistence type="predicted"/>
<dbReference type="Gene3D" id="2.60.40.150">
    <property type="entry name" value="C2 domain"/>
    <property type="match status" value="1"/>
</dbReference>
<dbReference type="Gene3D" id="1.25.40.20">
    <property type="entry name" value="Ankyrin repeat-containing domain"/>
    <property type="match status" value="1"/>
</dbReference>
<protein>
    <submittedName>
        <fullName evidence="3">C2 domain/Ankyrin repeats (3 copies)/Ankyrin repeat</fullName>
    </submittedName>
</protein>
<dbReference type="AlphaFoldDB" id="A0AAW0F806"/>
<name>A0AAW0F806_9TRYP</name>
<dbReference type="PANTHER" id="PTHR39666">
    <property type="entry name" value="RANBP2-TYPE DOMAIN-CONTAINING PROTEIN"/>
    <property type="match status" value="1"/>
</dbReference>
<comment type="caution">
    <text evidence="3">The sequence shown here is derived from an EMBL/GenBank/DDBJ whole genome shotgun (WGS) entry which is preliminary data.</text>
</comment>
<dbReference type="Proteomes" id="UP001430356">
    <property type="component" value="Unassembled WGS sequence"/>
</dbReference>
<dbReference type="InterPro" id="IPR002110">
    <property type="entry name" value="Ankyrin_rpt"/>
</dbReference>
<dbReference type="PANTHER" id="PTHR39666:SF5">
    <property type="entry name" value="C2 DOMAIN-CONTAINING PROTEIN"/>
    <property type="match status" value="1"/>
</dbReference>
<dbReference type="Pfam" id="PF00168">
    <property type="entry name" value="C2"/>
    <property type="match status" value="1"/>
</dbReference>
<feature type="region of interest" description="Disordered" evidence="1">
    <location>
        <begin position="508"/>
        <end position="527"/>
    </location>
</feature>
<evidence type="ECO:0000259" key="2">
    <source>
        <dbReference type="PROSITE" id="PS50004"/>
    </source>
</evidence>
<dbReference type="SUPFAM" id="SSF48403">
    <property type="entry name" value="Ankyrin repeat"/>
    <property type="match status" value="1"/>
</dbReference>
<reference evidence="3 4" key="1">
    <citation type="journal article" date="2021" name="MBio">
        <title>A New Model Trypanosomatid, Novymonas esmeraldas: Genomic Perception of Its 'Candidatus Pandoraea novymonadis' Endosymbiont.</title>
        <authorList>
            <person name="Zakharova A."/>
            <person name="Saura A."/>
            <person name="Butenko A."/>
            <person name="Podesvova L."/>
            <person name="Warmusova S."/>
            <person name="Kostygov A.Y."/>
            <person name="Nenarokova A."/>
            <person name="Lukes J."/>
            <person name="Opperdoes F.R."/>
            <person name="Yurchenko V."/>
        </authorList>
    </citation>
    <scope>NUCLEOTIDE SEQUENCE [LARGE SCALE GENOMIC DNA]</scope>
    <source>
        <strain evidence="3 4">E262AT.01</strain>
    </source>
</reference>
<feature type="region of interest" description="Disordered" evidence="1">
    <location>
        <begin position="561"/>
        <end position="598"/>
    </location>
</feature>
<dbReference type="SMART" id="SM00239">
    <property type="entry name" value="C2"/>
    <property type="match status" value="1"/>
</dbReference>
<feature type="compositionally biased region" description="Polar residues" evidence="1">
    <location>
        <begin position="204"/>
        <end position="213"/>
    </location>
</feature>